<name>A0A2S4M3Z3_9HYPH</name>
<dbReference type="CDD" id="cd10977">
    <property type="entry name" value="CE4_PuuE_SpCDA1"/>
    <property type="match status" value="1"/>
</dbReference>
<dbReference type="GO" id="GO:0016810">
    <property type="term" value="F:hydrolase activity, acting on carbon-nitrogen (but not peptide) bonds"/>
    <property type="evidence" value="ECO:0007669"/>
    <property type="project" value="InterPro"/>
</dbReference>
<feature type="domain" description="NodB homology" evidence="5">
    <location>
        <begin position="67"/>
        <end position="284"/>
    </location>
</feature>
<dbReference type="SUPFAM" id="SSF88713">
    <property type="entry name" value="Glycoside hydrolase/deacetylase"/>
    <property type="match status" value="1"/>
</dbReference>
<comment type="function">
    <text evidence="1">Is involved in generating a small heat-stable compound (Nod), an acylated oligomer of N-acetylglucosamine, that stimulates mitosis in various plant protoplasts.</text>
</comment>
<dbReference type="AlphaFoldDB" id="A0A2S4M3Z3"/>
<dbReference type="GO" id="GO:0005975">
    <property type="term" value="P:carbohydrate metabolic process"/>
    <property type="evidence" value="ECO:0007669"/>
    <property type="project" value="InterPro"/>
</dbReference>
<evidence type="ECO:0000259" key="5">
    <source>
        <dbReference type="PROSITE" id="PS51677"/>
    </source>
</evidence>
<dbReference type="OrthoDB" id="9787041at2"/>
<evidence type="ECO:0000256" key="4">
    <source>
        <dbReference type="ARBA" id="ARBA00032976"/>
    </source>
</evidence>
<gene>
    <name evidence="6" type="ORF">CYD53_112124</name>
</gene>
<dbReference type="InterPro" id="IPR011330">
    <property type="entry name" value="Glyco_hydro/deAcase_b/a-brl"/>
</dbReference>
<dbReference type="Pfam" id="PF01522">
    <property type="entry name" value="Polysacc_deac_1"/>
    <property type="match status" value="1"/>
</dbReference>
<dbReference type="PANTHER" id="PTHR43123:SF1">
    <property type="entry name" value="POLYSACCHARIDE DEACETYLASE-RELATED"/>
    <property type="match status" value="1"/>
</dbReference>
<evidence type="ECO:0000256" key="3">
    <source>
        <dbReference type="ARBA" id="ARBA00020071"/>
    </source>
</evidence>
<accession>A0A2S4M3Z3</accession>
<protein>
    <recommendedName>
        <fullName evidence="3">Chitooligosaccharide deacetylase</fullName>
    </recommendedName>
    <alternativeName>
        <fullName evidence="4">Nodulation protein B</fullName>
    </alternativeName>
</protein>
<sequence length="304" mass="34140">MTYDRDLIGYGANPPDPKWPGGARIAINFVMNYEEGSEPSMQDGEGYTETALTESSSLSMAVKGRDLAGEGMFAYGSRVGFWRLMRLFQERGLPLTVFGCALAIERNPEAAAAIRTSGFDVCCHGWRWIKHYELSEQEEREHIAKAIASLEATVGERPLGWYCRYGPSVNTRRLVVEEGGFLYDSDAYDDELPYWKVVERKPHLVVPYSLANNDGKFGSGYFATSSDYFDWHKDAFDMLYAEGATQPKMMSVGLHMRLIGHPARAAGLARFLDYVQAHEDVWITGRLDIARHWAKTHPFAGTLA</sequence>
<dbReference type="RefSeq" id="WP_103719759.1">
    <property type="nucleotide sequence ID" value="NZ_PQFZ01000012.1"/>
</dbReference>
<evidence type="ECO:0000256" key="1">
    <source>
        <dbReference type="ARBA" id="ARBA00003236"/>
    </source>
</evidence>
<comment type="caution">
    <text evidence="6">The sequence shown here is derived from an EMBL/GenBank/DDBJ whole genome shotgun (WGS) entry which is preliminary data.</text>
</comment>
<reference evidence="6 7" key="1">
    <citation type="submission" date="2018-01" db="EMBL/GenBank/DDBJ databases">
        <title>Genomic Encyclopedia of Type Strains, Phase III (KMG-III): the genomes of soil and plant-associated and newly described type strains.</title>
        <authorList>
            <person name="Whitman W."/>
        </authorList>
    </citation>
    <scope>NUCLEOTIDE SEQUENCE [LARGE SCALE GENOMIC DNA]</scope>
    <source>
        <strain evidence="6 7">1131</strain>
    </source>
</reference>
<dbReference type="InterPro" id="IPR002509">
    <property type="entry name" value="NODB_dom"/>
</dbReference>
<dbReference type="PANTHER" id="PTHR43123">
    <property type="entry name" value="POLYSACCHARIDE DEACETYLASE-RELATED"/>
    <property type="match status" value="1"/>
</dbReference>
<dbReference type="EMBL" id="PQFZ01000012">
    <property type="protein sequence ID" value="POR49299.1"/>
    <property type="molecule type" value="Genomic_DNA"/>
</dbReference>
<evidence type="ECO:0000313" key="7">
    <source>
        <dbReference type="Proteomes" id="UP000236919"/>
    </source>
</evidence>
<proteinExistence type="inferred from homology"/>
<comment type="similarity">
    <text evidence="2">Belongs to the polysaccharide deacetylase family.</text>
</comment>
<keyword evidence="7" id="KW-1185">Reference proteome</keyword>
<evidence type="ECO:0000313" key="6">
    <source>
        <dbReference type="EMBL" id="POR49299.1"/>
    </source>
</evidence>
<dbReference type="InterPro" id="IPR017625">
    <property type="entry name" value="PuuE"/>
</dbReference>
<dbReference type="Gene3D" id="3.20.20.370">
    <property type="entry name" value="Glycoside hydrolase/deacetylase"/>
    <property type="match status" value="1"/>
</dbReference>
<dbReference type="Proteomes" id="UP000236919">
    <property type="component" value="Unassembled WGS sequence"/>
</dbReference>
<evidence type="ECO:0000256" key="2">
    <source>
        <dbReference type="ARBA" id="ARBA00010973"/>
    </source>
</evidence>
<organism evidence="6 7">
    <name type="scientific">Bosea psychrotolerans</name>
    <dbReference type="NCBI Taxonomy" id="1871628"/>
    <lineage>
        <taxon>Bacteria</taxon>
        <taxon>Pseudomonadati</taxon>
        <taxon>Pseudomonadota</taxon>
        <taxon>Alphaproteobacteria</taxon>
        <taxon>Hyphomicrobiales</taxon>
        <taxon>Boseaceae</taxon>
        <taxon>Bosea</taxon>
    </lineage>
</organism>
<dbReference type="PROSITE" id="PS51677">
    <property type="entry name" value="NODB"/>
    <property type="match status" value="1"/>
</dbReference>